<organism evidence="2 3">
    <name type="scientific">Hungatella hathewayi</name>
    <dbReference type="NCBI Taxonomy" id="154046"/>
    <lineage>
        <taxon>Bacteria</taxon>
        <taxon>Bacillati</taxon>
        <taxon>Bacillota</taxon>
        <taxon>Clostridia</taxon>
        <taxon>Lachnospirales</taxon>
        <taxon>Lachnospiraceae</taxon>
        <taxon>Hungatella</taxon>
    </lineage>
</organism>
<dbReference type="InterPro" id="IPR011990">
    <property type="entry name" value="TPR-like_helical_dom_sf"/>
</dbReference>
<evidence type="ECO:0000256" key="1">
    <source>
        <dbReference type="SAM" id="MobiDB-lite"/>
    </source>
</evidence>
<proteinExistence type="predicted"/>
<protein>
    <submittedName>
        <fullName evidence="2">ATPase</fullName>
    </submittedName>
</protein>
<sequence length="1056" mass="117492">MDKYEFNIKVEQIKKLVGKSDYETAMKIADTIDWRRVRNTNLLSMVAMVYEKNEDYEEAREILLLAFERAPIGKRLLYKLAELALKEGNIDEAEAYYREFSDLAGDDPRQQLLRYLILKAKGAPAQQLIHSLESYTSQEIDEKWLYELAELYSIAGMADRCVETCDKIMLMFGLGKYVDKAMELKIQYAPLTTYQMDLVENRDKYEAKLRAVEQEYGLGGGQMNVPEQDEEYYDDGNPGMDMPEEPYYGDLQARMQEAEVQEGLAREMSRMSYEEPPAEQRPRRHDNTRVLDDIRRINRPVMRNSEYDGASIAAGETAAAGTAYAGGAFAGAADGMAGAAYGAADAVVHMAGNAERLASAMPRPRGMMRMPEMADEVPAEPVIEEDYTYGNSGYGESYGESSYGDASYEDGSYGDTSYGGRAYGGDIYGKPGYGENSYGEPVYGENAYGEAAYGENAYQEPDYGEHAYGDTSHGQSTYGETAYGENTYGDSAYGENNHEGAAYGDNSYGEAAYGENTSEEPAYGGDLADDVAYGASDYDDPEYGKTAYGDTAYGKTAYGDTAYGKTAYGDTAYGDAAYSDEVTGESVSGESVSSETAYSDSADGESTGDDPAYGETAYDEPETSYDESECDNSAYVQGDSEYSTQEDHTANVTVLNKRRTEDDVLEIEDLEEEEEEPPVLNHLMIEARTPEKGLKIAVEALKQIHNESGIKNPVAKITGEKLSKRGVLASASKLAGKDLVIEEAGDLTPEALEELYELMNHDNSGMIVVLIDNPKQMENLHRNHPRLASKFECIGSGEGYEPGEEYTQTISPAQEPRPAVRNEEPAKRAAAPKAAVRPLYPERNDAPVRHQPAPPVQEVIPEPRRQHAYADEPYEENSYDQDIRDAQSYETDSYEEEAYDDFPDAEAAPKKKKGLFRNRKKPVYEEMEPEETYDENDDYYVEEDEDGEEAMSYRNDDGPGSHGEEMDIDEFAQYACRYANEIDCSITGKSMLALYERIEIMEEDGVALTRENAEGLIEEAADRAEKPSFGKRVKGIFSSKYDKDGLLILKEEHFIY</sequence>
<feature type="region of interest" description="Disordered" evidence="1">
    <location>
        <begin position="584"/>
        <end position="630"/>
    </location>
</feature>
<gene>
    <name evidence="2" type="primary">SpoVK</name>
    <name evidence="2" type="ORF">ERS852407_05444</name>
</gene>
<feature type="compositionally biased region" description="Acidic residues" evidence="1">
    <location>
        <begin position="617"/>
        <end position="630"/>
    </location>
</feature>
<feature type="compositionally biased region" description="Low complexity" evidence="1">
    <location>
        <begin position="584"/>
        <end position="596"/>
    </location>
</feature>
<feature type="region of interest" description="Disordered" evidence="1">
    <location>
        <begin position="461"/>
        <end position="483"/>
    </location>
</feature>
<feature type="compositionally biased region" description="Basic and acidic residues" evidence="1">
    <location>
        <begin position="818"/>
        <end position="827"/>
    </location>
</feature>
<dbReference type="SUPFAM" id="SSF48452">
    <property type="entry name" value="TPR-like"/>
    <property type="match status" value="1"/>
</dbReference>
<name>A0A174LST6_9FIRM</name>
<evidence type="ECO:0000313" key="2">
    <source>
        <dbReference type="EMBL" id="CUP25667.1"/>
    </source>
</evidence>
<dbReference type="InterPro" id="IPR019734">
    <property type="entry name" value="TPR_rpt"/>
</dbReference>
<dbReference type="EMBL" id="CYZE01000022">
    <property type="protein sequence ID" value="CUP25667.1"/>
    <property type="molecule type" value="Genomic_DNA"/>
</dbReference>
<accession>A0A174LST6</accession>
<reference evidence="2 3" key="1">
    <citation type="submission" date="2015-09" db="EMBL/GenBank/DDBJ databases">
        <authorList>
            <consortium name="Pathogen Informatics"/>
        </authorList>
    </citation>
    <scope>NUCLEOTIDE SEQUENCE [LARGE SCALE GENOMIC DNA]</scope>
    <source>
        <strain evidence="2 3">2789STDY5608850</strain>
    </source>
</reference>
<evidence type="ECO:0000313" key="3">
    <source>
        <dbReference type="Proteomes" id="UP000095651"/>
    </source>
</evidence>
<feature type="compositionally biased region" description="Low complexity" evidence="1">
    <location>
        <begin position="828"/>
        <end position="838"/>
    </location>
</feature>
<dbReference type="AlphaFoldDB" id="A0A174LST6"/>
<dbReference type="RefSeq" id="WP_055659952.1">
    <property type="nucleotide sequence ID" value="NZ_CABIXC010000022.1"/>
</dbReference>
<dbReference type="Proteomes" id="UP000095651">
    <property type="component" value="Unassembled WGS sequence"/>
</dbReference>
<dbReference type="Gene3D" id="1.25.40.10">
    <property type="entry name" value="Tetratricopeptide repeat domain"/>
    <property type="match status" value="1"/>
</dbReference>
<dbReference type="Pfam" id="PF13181">
    <property type="entry name" value="TPR_8"/>
    <property type="match status" value="2"/>
</dbReference>
<feature type="region of interest" description="Disordered" evidence="1">
    <location>
        <begin position="809"/>
        <end position="839"/>
    </location>
</feature>